<dbReference type="Pfam" id="PF00041">
    <property type="entry name" value="fn3"/>
    <property type="match status" value="1"/>
</dbReference>
<dbReference type="RefSeq" id="WP_327984019.1">
    <property type="nucleotide sequence ID" value="NZ_CP136426.1"/>
</dbReference>
<dbReference type="CDD" id="cd00063">
    <property type="entry name" value="FN3"/>
    <property type="match status" value="1"/>
</dbReference>
<dbReference type="Pfam" id="PF20009">
    <property type="entry name" value="GEVED"/>
    <property type="match status" value="1"/>
</dbReference>
<sequence length="589" mass="64561">MGYAGITGTYDVQSNSDAYFHGVSIEQILTNVQSLSCGTSINVSNTPPTISALASYTIPHSTAFVLEAEASDAESNTLTYTWEQVDNATSAVYRTNGTNTSGASFRSFSPSENPKRSFPKESLVMAGVLTSATEWESVPKVAREMNFRVTVRDNHPTVEQQQVSYANQKIVVGVDGPFRVNTARQVFYAGVENTLSWDVVNTNRPPYNVSEVKISYTIDGGQVWNTLLENTPNDGSEAVVLPVELLGSQTTQLKVEAIGNVFYAVSPAINIVEPTSCIVTVPVGILVENITSSSAKISWNEIPLISNYIFEYKKQSDSVYTSVSLQEATIELNNLEASTRYDFRVKSLCSNSESDYTTVHTFQTTVVGNCASASESSANAYIQRVEVERFSNASGASTYSDFTGDSFRVLYLSKNGTSYSIRVTPKRADASTMVSVAGWIDFDGDGYFTTSEQILNQTGTTDTEIIASFSLPENMMIDESLMHKMRISLMAGNDEVQQCGTFSSGEVEDYKVIFTNENIQGIKVYPNPFVDYINTTNVADGTVYQLYDASGRLLHTGKVMLNKINLSHLLRATYILKIGNEKGIKILKQ</sequence>
<reference evidence="3" key="1">
    <citation type="submission" date="2023-10" db="EMBL/GenBank/DDBJ databases">
        <title>Characterization and whole genome sequencing of a novel strain of Bergeyella porcorum QD2021 isolated from pig.</title>
        <authorList>
            <person name="Liu G."/>
            <person name="Chen C."/>
            <person name="Han X."/>
        </authorList>
    </citation>
    <scope>NUCLEOTIDE SEQUENCE</scope>
    <source>
        <strain evidence="3">QD2021</strain>
    </source>
</reference>
<dbReference type="InterPro" id="IPR045474">
    <property type="entry name" value="GEVED"/>
</dbReference>
<evidence type="ECO:0000313" key="4">
    <source>
        <dbReference type="Proteomes" id="UP001432059"/>
    </source>
</evidence>
<dbReference type="NCBIfam" id="TIGR04183">
    <property type="entry name" value="Por_Secre_tail"/>
    <property type="match status" value="1"/>
</dbReference>
<keyword evidence="1" id="KW-0732">Signal</keyword>
<dbReference type="PROSITE" id="PS50853">
    <property type="entry name" value="FN3"/>
    <property type="match status" value="1"/>
</dbReference>
<dbReference type="InterPro" id="IPR003961">
    <property type="entry name" value="FN3_dom"/>
</dbReference>
<dbReference type="Proteomes" id="UP001432059">
    <property type="component" value="Chromosome"/>
</dbReference>
<evidence type="ECO:0000256" key="1">
    <source>
        <dbReference type="ARBA" id="ARBA00022729"/>
    </source>
</evidence>
<dbReference type="AlphaFoldDB" id="A0AAU0F1N0"/>
<protein>
    <submittedName>
        <fullName evidence="3">T9SS C-terminal target domain-containing protein</fullName>
    </submittedName>
</protein>
<dbReference type="InterPro" id="IPR026444">
    <property type="entry name" value="Secre_tail"/>
</dbReference>
<proteinExistence type="predicted"/>
<dbReference type="SMART" id="SM00060">
    <property type="entry name" value="FN3"/>
    <property type="match status" value="1"/>
</dbReference>
<dbReference type="InterPro" id="IPR036116">
    <property type="entry name" value="FN3_sf"/>
</dbReference>
<name>A0AAU0F1N0_9FLAO</name>
<keyword evidence="4" id="KW-1185">Reference proteome</keyword>
<dbReference type="Pfam" id="PF18962">
    <property type="entry name" value="Por_Secre_tail"/>
    <property type="match status" value="1"/>
</dbReference>
<accession>A0AAU0F1N0</accession>
<evidence type="ECO:0000313" key="3">
    <source>
        <dbReference type="EMBL" id="WOC52656.1"/>
    </source>
</evidence>
<dbReference type="KEGG" id="bpor:BPO_2009"/>
<dbReference type="InterPro" id="IPR013783">
    <property type="entry name" value="Ig-like_fold"/>
</dbReference>
<dbReference type="SUPFAM" id="SSF49265">
    <property type="entry name" value="Fibronectin type III"/>
    <property type="match status" value="1"/>
</dbReference>
<feature type="domain" description="Fibronectin type-III" evidence="2">
    <location>
        <begin position="281"/>
        <end position="367"/>
    </location>
</feature>
<organism evidence="3 4">
    <name type="scientific">Bergeyella porcorum</name>
    <dbReference type="NCBI Taxonomy" id="1735111"/>
    <lineage>
        <taxon>Bacteria</taxon>
        <taxon>Pseudomonadati</taxon>
        <taxon>Bacteroidota</taxon>
        <taxon>Flavobacteriia</taxon>
        <taxon>Flavobacteriales</taxon>
        <taxon>Weeksellaceae</taxon>
        <taxon>Bergeyella</taxon>
    </lineage>
</organism>
<dbReference type="Gene3D" id="2.60.40.10">
    <property type="entry name" value="Immunoglobulins"/>
    <property type="match status" value="2"/>
</dbReference>
<evidence type="ECO:0000259" key="2">
    <source>
        <dbReference type="PROSITE" id="PS50853"/>
    </source>
</evidence>
<gene>
    <name evidence="3" type="ORF">BPO_2009</name>
</gene>
<dbReference type="EMBL" id="CP136426">
    <property type="protein sequence ID" value="WOC52656.1"/>
    <property type="molecule type" value="Genomic_DNA"/>
</dbReference>